<reference evidence="2 3" key="1">
    <citation type="submission" date="2014-02" db="EMBL/GenBank/DDBJ databases">
        <title>The genome sequence of Colletotrichum salicis CBS 607.94.</title>
        <authorList>
            <person name="Baroncelli R."/>
            <person name="Thon M.R."/>
        </authorList>
    </citation>
    <scope>NUCLEOTIDE SEQUENCE [LARGE SCALE GENOMIC DNA]</scope>
    <source>
        <strain evidence="2 3">CBS 607.94</strain>
    </source>
</reference>
<evidence type="ECO:0000313" key="2">
    <source>
        <dbReference type="EMBL" id="KXH27999.1"/>
    </source>
</evidence>
<keyword evidence="3" id="KW-1185">Reference proteome</keyword>
<comment type="caution">
    <text evidence="2">The sequence shown here is derived from an EMBL/GenBank/DDBJ whole genome shotgun (WGS) entry which is preliminary data.</text>
</comment>
<dbReference type="EMBL" id="JFFI01002637">
    <property type="protein sequence ID" value="KXH27999.1"/>
    <property type="molecule type" value="Genomic_DNA"/>
</dbReference>
<name>A0A135RWL4_9PEZI</name>
<dbReference type="AlphaFoldDB" id="A0A135RWL4"/>
<feature type="compositionally biased region" description="Basic residues" evidence="1">
    <location>
        <begin position="153"/>
        <end position="165"/>
    </location>
</feature>
<gene>
    <name evidence="2" type="ORF">CSAL01_04660</name>
</gene>
<accession>A0A135RWL4</accession>
<feature type="compositionally biased region" description="Basic and acidic residues" evidence="1">
    <location>
        <begin position="247"/>
        <end position="258"/>
    </location>
</feature>
<proteinExistence type="predicted"/>
<feature type="region of interest" description="Disordered" evidence="1">
    <location>
        <begin position="1"/>
        <end position="210"/>
    </location>
</feature>
<feature type="region of interest" description="Disordered" evidence="1">
    <location>
        <begin position="247"/>
        <end position="268"/>
    </location>
</feature>
<feature type="compositionally biased region" description="Polar residues" evidence="1">
    <location>
        <begin position="23"/>
        <end position="37"/>
    </location>
</feature>
<organism evidence="2 3">
    <name type="scientific">Colletotrichum salicis</name>
    <dbReference type="NCBI Taxonomy" id="1209931"/>
    <lineage>
        <taxon>Eukaryota</taxon>
        <taxon>Fungi</taxon>
        <taxon>Dikarya</taxon>
        <taxon>Ascomycota</taxon>
        <taxon>Pezizomycotina</taxon>
        <taxon>Sordariomycetes</taxon>
        <taxon>Hypocreomycetidae</taxon>
        <taxon>Glomerellales</taxon>
        <taxon>Glomerellaceae</taxon>
        <taxon>Colletotrichum</taxon>
        <taxon>Colletotrichum acutatum species complex</taxon>
    </lineage>
</organism>
<evidence type="ECO:0000313" key="3">
    <source>
        <dbReference type="Proteomes" id="UP000070121"/>
    </source>
</evidence>
<sequence>MEEVEYPMILEGVSSRQAKDTLIPSQTLPDKSNSDSHPINTFPPFNINPNPSSLKPRPHPITPTIRNHPININNHIPRPHRYPNNTPRPPRSPDNNPKLHPIPLPKILPLNPYPLPPGRRHNTSRPPQPTPLRNNTPRPEPRPRRPHPENVPTHKRHNPRRPPVRHTREPVLIRPPPGANPLPKRNTRILPRHPPVQPPHLLQGRLPDPGREPRRHLKVGYKGIHPLTEPLPDTIRIVKRVPVGPRRDASVVRQDPPRRLRPNHAAGKYGDTIPILRMRRHKLPIPARPIPKRTRRLVKVTPSQRLGNIIRSRAPPLRVPLLFNLCRHLRGPAQCEDVERVVVRHGALSRQESVVAVARGGVETLRHEPRLRVRDGDVPPVEHGDEVGVVGRDVLHVARVPDVVVAADDPPEGVVEEGKRVVHTFVSRPKH</sequence>
<feature type="compositionally biased region" description="Basic and acidic residues" evidence="1">
    <location>
        <begin position="139"/>
        <end position="148"/>
    </location>
</feature>
<feature type="compositionally biased region" description="Low complexity" evidence="1">
    <location>
        <begin position="38"/>
        <end position="51"/>
    </location>
</feature>
<dbReference type="Proteomes" id="UP000070121">
    <property type="component" value="Unassembled WGS sequence"/>
</dbReference>
<feature type="compositionally biased region" description="Low complexity" evidence="1">
    <location>
        <begin position="62"/>
        <end position="76"/>
    </location>
</feature>
<evidence type="ECO:0000256" key="1">
    <source>
        <dbReference type="SAM" id="MobiDB-lite"/>
    </source>
</evidence>
<protein>
    <submittedName>
        <fullName evidence="2">Uncharacterized protein</fullName>
    </submittedName>
</protein>
<feature type="compositionally biased region" description="Pro residues" evidence="1">
    <location>
        <begin position="100"/>
        <end position="117"/>
    </location>
</feature>